<protein>
    <recommendedName>
        <fullName evidence="11">Pulmonary surfactant-associated protein B</fullName>
    </recommendedName>
    <alternativeName>
        <fullName evidence="12">Pulmonary surfactant-associated proteolipid SPL(Phe)</fullName>
    </alternativeName>
</protein>
<keyword evidence="6" id="KW-0064">Aspartyl protease</keyword>
<reference evidence="14" key="1">
    <citation type="submission" date="2023-10" db="EMBL/GenBank/DDBJ databases">
        <authorList>
            <person name="Domelevo Entfellner J.-B."/>
        </authorList>
    </citation>
    <scope>NUCLEOTIDE SEQUENCE</scope>
</reference>
<dbReference type="GO" id="GO:0005764">
    <property type="term" value="C:lysosome"/>
    <property type="evidence" value="ECO:0007669"/>
    <property type="project" value="InterPro"/>
</dbReference>
<sequence length="213" mass="23871">MGLLFLFLLGAAWACDSRELGNSGEVNRKSDVCELCEEYTAEALNYLNDKENQREIIDSLHNKCYQMLSFEQQCIELVDYYALRFFSEIASVLPRELCKQAHLCQSANISSQVQGNTCESCKDTVSVILVKLNDPDTKLEIIEALLKACNSMDKLAKKCKRMVFQYGPVMILKAEKFLQTTDVCTTVHVCPASTAVSNKEASIMEEVPLISDS</sequence>
<keyword evidence="9" id="KW-0325">Glycoprotein</keyword>
<evidence type="ECO:0000256" key="5">
    <source>
        <dbReference type="ARBA" id="ARBA00022737"/>
    </source>
</evidence>
<keyword evidence="4" id="KW-0732">Signal</keyword>
<gene>
    <name evidence="14" type="ORF">AYBTSS11_LOCUS13191</name>
</gene>
<evidence type="ECO:0000256" key="10">
    <source>
        <dbReference type="ARBA" id="ARBA00037221"/>
    </source>
</evidence>
<dbReference type="SUPFAM" id="SSF47862">
    <property type="entry name" value="Saposin"/>
    <property type="match status" value="2"/>
</dbReference>
<name>A0AA86VFC7_9FABA</name>
<dbReference type="InterPro" id="IPR007856">
    <property type="entry name" value="SapB_1"/>
</dbReference>
<keyword evidence="15" id="KW-1185">Reference proteome</keyword>
<keyword evidence="8" id="KW-1015">Disulfide bond</keyword>
<evidence type="ECO:0000313" key="14">
    <source>
        <dbReference type="EMBL" id="CAJ1948440.1"/>
    </source>
</evidence>
<organism evidence="14 15">
    <name type="scientific">Sphenostylis stenocarpa</name>
    <dbReference type="NCBI Taxonomy" id="92480"/>
    <lineage>
        <taxon>Eukaryota</taxon>
        <taxon>Viridiplantae</taxon>
        <taxon>Streptophyta</taxon>
        <taxon>Embryophyta</taxon>
        <taxon>Tracheophyta</taxon>
        <taxon>Spermatophyta</taxon>
        <taxon>Magnoliopsida</taxon>
        <taxon>eudicotyledons</taxon>
        <taxon>Gunneridae</taxon>
        <taxon>Pentapetalae</taxon>
        <taxon>rosids</taxon>
        <taxon>fabids</taxon>
        <taxon>Fabales</taxon>
        <taxon>Fabaceae</taxon>
        <taxon>Papilionoideae</taxon>
        <taxon>50 kb inversion clade</taxon>
        <taxon>NPAAA clade</taxon>
        <taxon>indigoferoid/millettioid clade</taxon>
        <taxon>Phaseoleae</taxon>
        <taxon>Sphenostylis</taxon>
    </lineage>
</organism>
<dbReference type="PROSITE" id="PS50015">
    <property type="entry name" value="SAP_B"/>
    <property type="match status" value="2"/>
</dbReference>
<feature type="domain" description="Saposin B-type" evidence="13">
    <location>
        <begin position="29"/>
        <end position="108"/>
    </location>
</feature>
<dbReference type="Pfam" id="PF05184">
    <property type="entry name" value="SapB_1"/>
    <property type="match status" value="2"/>
</dbReference>
<dbReference type="InterPro" id="IPR008139">
    <property type="entry name" value="SaposinB_dom"/>
</dbReference>
<comment type="function">
    <text evidence="10">Pulmonary surfactant-associated proteins promote alveolar stability by lowering the surface tension at the air-liquid interface in the peripheral air spaces. SP-B increases the collapse pressure of palmitic acid to nearly 70 millinewtons per meter.</text>
</comment>
<dbReference type="GO" id="GO:0016020">
    <property type="term" value="C:membrane"/>
    <property type="evidence" value="ECO:0007669"/>
    <property type="project" value="GOC"/>
</dbReference>
<keyword evidence="3" id="KW-0645">Protease</keyword>
<dbReference type="InterPro" id="IPR008138">
    <property type="entry name" value="SapB_2"/>
</dbReference>
<keyword evidence="7" id="KW-0865">Zymogen</keyword>
<dbReference type="GO" id="GO:0006508">
    <property type="term" value="P:proteolysis"/>
    <property type="evidence" value="ECO:0007669"/>
    <property type="project" value="UniProtKB-KW"/>
</dbReference>
<comment type="subcellular location">
    <subcellularLocation>
        <location evidence="1">Secreted</location>
        <location evidence="1">Extracellular space</location>
    </subcellularLocation>
</comment>
<dbReference type="GO" id="GO:0005576">
    <property type="term" value="C:extracellular region"/>
    <property type="evidence" value="ECO:0007669"/>
    <property type="project" value="UniProtKB-SubCell"/>
</dbReference>
<dbReference type="Proteomes" id="UP001189624">
    <property type="component" value="Chromosome 4"/>
</dbReference>
<evidence type="ECO:0000259" key="13">
    <source>
        <dbReference type="PROSITE" id="PS50015"/>
    </source>
</evidence>
<evidence type="ECO:0000256" key="12">
    <source>
        <dbReference type="ARBA" id="ARBA00041785"/>
    </source>
</evidence>
<dbReference type="PANTHER" id="PTHR11480">
    <property type="entry name" value="SAPOSIN-RELATED"/>
    <property type="match status" value="1"/>
</dbReference>
<dbReference type="PRINTS" id="PR01797">
    <property type="entry name" value="SAPOSIN"/>
</dbReference>
<dbReference type="Gene3D" id="1.10.225.10">
    <property type="entry name" value="Saposin-like"/>
    <property type="match status" value="2"/>
</dbReference>
<evidence type="ECO:0000256" key="3">
    <source>
        <dbReference type="ARBA" id="ARBA00022670"/>
    </source>
</evidence>
<keyword evidence="5" id="KW-0677">Repeat</keyword>
<evidence type="ECO:0000256" key="8">
    <source>
        <dbReference type="ARBA" id="ARBA00023157"/>
    </source>
</evidence>
<dbReference type="PANTHER" id="PTHR11480:SF3">
    <property type="entry name" value="BCDNA.GH08312"/>
    <property type="match status" value="1"/>
</dbReference>
<feature type="domain" description="Saposin B-type" evidence="13">
    <location>
        <begin position="114"/>
        <end position="194"/>
    </location>
</feature>
<evidence type="ECO:0000256" key="6">
    <source>
        <dbReference type="ARBA" id="ARBA00022750"/>
    </source>
</evidence>
<proteinExistence type="predicted"/>
<evidence type="ECO:0000313" key="15">
    <source>
        <dbReference type="Proteomes" id="UP001189624"/>
    </source>
</evidence>
<evidence type="ECO:0000256" key="7">
    <source>
        <dbReference type="ARBA" id="ARBA00023145"/>
    </source>
</evidence>
<keyword evidence="6" id="KW-0378">Hydrolase</keyword>
<dbReference type="SMART" id="SM00741">
    <property type="entry name" value="SapB"/>
    <property type="match status" value="2"/>
</dbReference>
<dbReference type="InterPro" id="IPR008373">
    <property type="entry name" value="Saposin"/>
</dbReference>
<dbReference type="AlphaFoldDB" id="A0AA86VFC7"/>
<accession>A0AA86VFC7</accession>
<dbReference type="EMBL" id="OY731401">
    <property type="protein sequence ID" value="CAJ1948440.1"/>
    <property type="molecule type" value="Genomic_DNA"/>
</dbReference>
<evidence type="ECO:0000256" key="11">
    <source>
        <dbReference type="ARBA" id="ARBA00041094"/>
    </source>
</evidence>
<dbReference type="FunFam" id="1.10.225.10:FF:000008">
    <property type="entry name" value="Pulmonary surfactant-associated protein B"/>
    <property type="match status" value="1"/>
</dbReference>
<dbReference type="GO" id="GO:0006665">
    <property type="term" value="P:sphingolipid metabolic process"/>
    <property type="evidence" value="ECO:0007669"/>
    <property type="project" value="InterPro"/>
</dbReference>
<dbReference type="Pfam" id="PF03489">
    <property type="entry name" value="SapB_2"/>
    <property type="match status" value="2"/>
</dbReference>
<dbReference type="InterPro" id="IPR051428">
    <property type="entry name" value="Sphingo_Act-Surfact_Prot"/>
</dbReference>
<dbReference type="Gramene" id="rna-AYBTSS11_LOCUS13191">
    <property type="protein sequence ID" value="CAJ1948440.1"/>
    <property type="gene ID" value="gene-AYBTSS11_LOCUS13191"/>
</dbReference>
<evidence type="ECO:0000256" key="4">
    <source>
        <dbReference type="ARBA" id="ARBA00022729"/>
    </source>
</evidence>
<evidence type="ECO:0000256" key="9">
    <source>
        <dbReference type="ARBA" id="ARBA00023180"/>
    </source>
</evidence>
<dbReference type="GO" id="GO:0004190">
    <property type="term" value="F:aspartic-type endopeptidase activity"/>
    <property type="evidence" value="ECO:0007669"/>
    <property type="project" value="UniProtKB-KW"/>
</dbReference>
<dbReference type="InterPro" id="IPR011001">
    <property type="entry name" value="Saposin-like"/>
</dbReference>
<evidence type="ECO:0000256" key="1">
    <source>
        <dbReference type="ARBA" id="ARBA00004239"/>
    </source>
</evidence>
<keyword evidence="2" id="KW-0964">Secreted</keyword>
<evidence type="ECO:0000256" key="2">
    <source>
        <dbReference type="ARBA" id="ARBA00022525"/>
    </source>
</evidence>